<evidence type="ECO:0000313" key="2">
    <source>
        <dbReference type="EMBL" id="GIY02655.1"/>
    </source>
</evidence>
<feature type="region of interest" description="Disordered" evidence="1">
    <location>
        <begin position="1"/>
        <end position="68"/>
    </location>
</feature>
<sequence length="272" mass="31087">MTSTSFSLPSSLSPEENPISPKRKQQKSSIWKQIGEENPISTKEEAAKKSSGWKQIGSAKEEEKRALDDTSEINYRPFRESKPTCYVIVTKLNDQHKFLSPDLYHRKKNLSAPKEEAAKKKLSLKQIGVQRRRKRVSDENFLKLIIVHLVKSRPSCYVIITKPNGQRKFLSPFLFITGKKILSALERKQQKARPGSRQGCRRGRKRASDEDCLKLIIVHLAQVSPSRPSSPEENPISPKEEAAKKLNPKANRVLRGRKRASDEDSEINYRPF</sequence>
<feature type="region of interest" description="Disordered" evidence="1">
    <location>
        <begin position="186"/>
        <end position="206"/>
    </location>
</feature>
<feature type="compositionally biased region" description="Low complexity" evidence="1">
    <location>
        <begin position="1"/>
        <end position="20"/>
    </location>
</feature>
<accession>A0AAV4PZS2</accession>
<evidence type="ECO:0000256" key="1">
    <source>
        <dbReference type="SAM" id="MobiDB-lite"/>
    </source>
</evidence>
<feature type="region of interest" description="Disordered" evidence="1">
    <location>
        <begin position="223"/>
        <end position="272"/>
    </location>
</feature>
<dbReference type="AlphaFoldDB" id="A0AAV4PZS2"/>
<protein>
    <submittedName>
        <fullName evidence="2">Uncharacterized protein</fullName>
    </submittedName>
</protein>
<dbReference type="Proteomes" id="UP001054945">
    <property type="component" value="Unassembled WGS sequence"/>
</dbReference>
<name>A0AAV4PZS2_CAEEX</name>
<organism evidence="2 3">
    <name type="scientific">Caerostris extrusa</name>
    <name type="common">Bark spider</name>
    <name type="synonym">Caerostris bankana</name>
    <dbReference type="NCBI Taxonomy" id="172846"/>
    <lineage>
        <taxon>Eukaryota</taxon>
        <taxon>Metazoa</taxon>
        <taxon>Ecdysozoa</taxon>
        <taxon>Arthropoda</taxon>
        <taxon>Chelicerata</taxon>
        <taxon>Arachnida</taxon>
        <taxon>Araneae</taxon>
        <taxon>Araneomorphae</taxon>
        <taxon>Entelegynae</taxon>
        <taxon>Araneoidea</taxon>
        <taxon>Araneidae</taxon>
        <taxon>Caerostris</taxon>
    </lineage>
</organism>
<reference evidence="2 3" key="1">
    <citation type="submission" date="2021-06" db="EMBL/GenBank/DDBJ databases">
        <title>Caerostris extrusa draft genome.</title>
        <authorList>
            <person name="Kono N."/>
            <person name="Arakawa K."/>
        </authorList>
    </citation>
    <scope>NUCLEOTIDE SEQUENCE [LARGE SCALE GENOMIC DNA]</scope>
</reference>
<dbReference type="EMBL" id="BPLR01005477">
    <property type="protein sequence ID" value="GIY02655.1"/>
    <property type="molecule type" value="Genomic_DNA"/>
</dbReference>
<feature type="compositionally biased region" description="Low complexity" evidence="1">
    <location>
        <begin position="224"/>
        <end position="237"/>
    </location>
</feature>
<gene>
    <name evidence="2" type="ORF">CEXT_558381</name>
</gene>
<evidence type="ECO:0000313" key="3">
    <source>
        <dbReference type="Proteomes" id="UP001054945"/>
    </source>
</evidence>
<feature type="compositionally biased region" description="Basic and acidic residues" evidence="1">
    <location>
        <begin position="59"/>
        <end position="68"/>
    </location>
</feature>
<proteinExistence type="predicted"/>
<comment type="caution">
    <text evidence="2">The sequence shown here is derived from an EMBL/GenBank/DDBJ whole genome shotgun (WGS) entry which is preliminary data.</text>
</comment>
<keyword evidence="3" id="KW-1185">Reference proteome</keyword>